<evidence type="ECO:0000256" key="1">
    <source>
        <dbReference type="ARBA" id="ARBA00023002"/>
    </source>
</evidence>
<organism evidence="3 4">
    <name type="scientific">Prauserella sediminis</name>
    <dbReference type="NCBI Taxonomy" id="577680"/>
    <lineage>
        <taxon>Bacteria</taxon>
        <taxon>Bacillati</taxon>
        <taxon>Actinomycetota</taxon>
        <taxon>Actinomycetes</taxon>
        <taxon>Pseudonocardiales</taxon>
        <taxon>Pseudonocardiaceae</taxon>
        <taxon>Prauserella</taxon>
        <taxon>Prauserella salsuginis group</taxon>
    </lineage>
</organism>
<dbReference type="Gene3D" id="3.30.9.10">
    <property type="entry name" value="D-Amino Acid Oxidase, subunit A, domain 2"/>
    <property type="match status" value="1"/>
</dbReference>
<dbReference type="PANTHER" id="PTHR13847:SF289">
    <property type="entry name" value="GLYCINE OXIDASE"/>
    <property type="match status" value="1"/>
</dbReference>
<keyword evidence="4" id="KW-1185">Reference proteome</keyword>
<comment type="caution">
    <text evidence="3">The sequence shown here is derived from an EMBL/GenBank/DDBJ whole genome shotgun (WGS) entry which is preliminary data.</text>
</comment>
<dbReference type="Gene3D" id="3.50.50.60">
    <property type="entry name" value="FAD/NAD(P)-binding domain"/>
    <property type="match status" value="1"/>
</dbReference>
<dbReference type="SUPFAM" id="SSF54373">
    <property type="entry name" value="FAD-linked reductases, C-terminal domain"/>
    <property type="match status" value="1"/>
</dbReference>
<dbReference type="PANTHER" id="PTHR13847">
    <property type="entry name" value="SARCOSINE DEHYDROGENASE-RELATED"/>
    <property type="match status" value="1"/>
</dbReference>
<dbReference type="GO" id="GO:0005737">
    <property type="term" value="C:cytoplasm"/>
    <property type="evidence" value="ECO:0007669"/>
    <property type="project" value="TreeGrafter"/>
</dbReference>
<evidence type="ECO:0000259" key="2">
    <source>
        <dbReference type="Pfam" id="PF01266"/>
    </source>
</evidence>
<evidence type="ECO:0000313" key="4">
    <source>
        <dbReference type="Proteomes" id="UP000564573"/>
    </source>
</evidence>
<sequence length="385" mass="41192">MTVVDRDTDDAASWGNAGYLTPGFAVPLPEPAALRAGLKVLSPASPVQVSGIPDTNLLRFATRFLPRCSHRRWDHALRAISPINRIALQAHEELDATGTAAAVVHRDPILVGFRDSADLKAKLTELRHVVASGMPVRSDVLTASETRSLEPTLSAEVSCGMLLHDQRSIDPPMFLRLLRKTVLDEGGRILAGQDVVALNVSGRGVAARSADGAVTQADIAVLACGAWLSPLARQFGVRQPVQAGRGYSFRMPPEANMPTRPTYLPTQRVVCTPLADGATRVSGIMEFARPNHPQNPDRFTTIAAAADPMLSTVDWTLRTEEWCGSRPCTADGLPLVGASHSERVFVHGGHGMWGMTQGPATAKLLARQIATGNPPSELAALNPLR</sequence>
<dbReference type="EMBL" id="JACIBS010000001">
    <property type="protein sequence ID" value="MBB3664533.1"/>
    <property type="molecule type" value="Genomic_DNA"/>
</dbReference>
<dbReference type="InterPro" id="IPR036188">
    <property type="entry name" value="FAD/NAD-bd_sf"/>
</dbReference>
<feature type="domain" description="FAD dependent oxidoreductase" evidence="2">
    <location>
        <begin position="2"/>
        <end position="367"/>
    </location>
</feature>
<keyword evidence="1 3" id="KW-0560">Oxidoreductase</keyword>
<gene>
    <name evidence="3" type="ORF">FB384_003437</name>
</gene>
<dbReference type="InterPro" id="IPR006076">
    <property type="entry name" value="FAD-dep_OxRdtase"/>
</dbReference>
<dbReference type="GO" id="GO:0016491">
    <property type="term" value="F:oxidoreductase activity"/>
    <property type="evidence" value="ECO:0007669"/>
    <property type="project" value="UniProtKB-KW"/>
</dbReference>
<evidence type="ECO:0000313" key="3">
    <source>
        <dbReference type="EMBL" id="MBB3664533.1"/>
    </source>
</evidence>
<dbReference type="SUPFAM" id="SSF51905">
    <property type="entry name" value="FAD/NAD(P)-binding domain"/>
    <property type="match status" value="1"/>
</dbReference>
<protein>
    <submittedName>
        <fullName evidence="3">D-amino-acid dehydrogenase</fullName>
        <ecNumber evidence="3">1.4.99.-</ecNumber>
    </submittedName>
</protein>
<dbReference type="Proteomes" id="UP000564573">
    <property type="component" value="Unassembled WGS sequence"/>
</dbReference>
<accession>A0A839XVH2</accession>
<dbReference type="EC" id="1.4.99.-" evidence="3"/>
<dbReference type="AlphaFoldDB" id="A0A839XVH2"/>
<proteinExistence type="predicted"/>
<name>A0A839XVH2_9PSEU</name>
<dbReference type="Pfam" id="PF01266">
    <property type="entry name" value="DAO"/>
    <property type="match status" value="1"/>
</dbReference>
<reference evidence="3 4" key="1">
    <citation type="submission" date="2020-08" db="EMBL/GenBank/DDBJ databases">
        <title>Sequencing the genomes of 1000 actinobacteria strains.</title>
        <authorList>
            <person name="Klenk H.-P."/>
        </authorList>
    </citation>
    <scope>NUCLEOTIDE SEQUENCE [LARGE SCALE GENOMIC DNA]</scope>
    <source>
        <strain evidence="3 4">DSM 45267</strain>
    </source>
</reference>